<keyword evidence="3" id="KW-1185">Reference proteome</keyword>
<sequence length="239" mass="25411">MGLPAGLARHPGRALDRDRPAVRGADAPRSAPSNRRRAAEHVSPTSLRLVAHGHTTALRRARFGGTNDGLDEGGLRAALAQASAASGRRGHLRVDDACLSSPEAAATQTADALGLLPTVEAALADCDYGDWAGRSFEEIAAEQPQSLHEWLSTPDSAPHGGESVATVRDRVGRWLDGQRTRGQRIIAVAHPLVIRVAVVHALDLPTATYRQLDVEPLAIIRLTSQGARWQLRLSAPRAG</sequence>
<organism evidence="2 3">
    <name type="scientific">Micromonospora arborensis</name>
    <dbReference type="NCBI Taxonomy" id="2116518"/>
    <lineage>
        <taxon>Bacteria</taxon>
        <taxon>Bacillati</taxon>
        <taxon>Actinomycetota</taxon>
        <taxon>Actinomycetes</taxon>
        <taxon>Micromonosporales</taxon>
        <taxon>Micromonosporaceae</taxon>
        <taxon>Micromonospora</taxon>
    </lineage>
</organism>
<dbReference type="Pfam" id="PF00300">
    <property type="entry name" value="His_Phos_1"/>
    <property type="match status" value="1"/>
</dbReference>
<name>A0A318NTC6_9ACTN</name>
<dbReference type="SMART" id="SM00855">
    <property type="entry name" value="PGAM"/>
    <property type="match status" value="1"/>
</dbReference>
<accession>A0A318NTC6</accession>
<dbReference type="SUPFAM" id="SSF53254">
    <property type="entry name" value="Phosphoglycerate mutase-like"/>
    <property type="match status" value="1"/>
</dbReference>
<dbReference type="InterPro" id="IPR029033">
    <property type="entry name" value="His_PPase_superfam"/>
</dbReference>
<reference evidence="2 3" key="1">
    <citation type="submission" date="2018-03" db="EMBL/GenBank/DDBJ databases">
        <title>Bioinformatic expansion and discovery of thiopeptide antibiotics.</title>
        <authorList>
            <person name="Schwalen C.J."/>
            <person name="Hudson G.A."/>
            <person name="Mitchell D.A."/>
        </authorList>
    </citation>
    <scope>NUCLEOTIDE SEQUENCE [LARGE SCALE GENOMIC DNA]</scope>
    <source>
        <strain evidence="2 3">NRRL 8041</strain>
    </source>
</reference>
<evidence type="ECO:0000256" key="1">
    <source>
        <dbReference type="SAM" id="MobiDB-lite"/>
    </source>
</evidence>
<dbReference type="EMBL" id="PYBV01000005">
    <property type="protein sequence ID" value="PYC75105.1"/>
    <property type="molecule type" value="Genomic_DNA"/>
</dbReference>
<comment type="caution">
    <text evidence="2">The sequence shown here is derived from an EMBL/GenBank/DDBJ whole genome shotgun (WGS) entry which is preliminary data.</text>
</comment>
<dbReference type="Gene3D" id="3.40.50.1240">
    <property type="entry name" value="Phosphoglycerate mutase-like"/>
    <property type="match status" value="1"/>
</dbReference>
<evidence type="ECO:0000313" key="2">
    <source>
        <dbReference type="EMBL" id="PYC75105.1"/>
    </source>
</evidence>
<feature type="region of interest" description="Disordered" evidence="1">
    <location>
        <begin position="1"/>
        <end position="44"/>
    </location>
</feature>
<protein>
    <submittedName>
        <fullName evidence="2">Histidine phosphatase family protein</fullName>
    </submittedName>
</protein>
<proteinExistence type="predicted"/>
<dbReference type="OrthoDB" id="7502553at2"/>
<dbReference type="Proteomes" id="UP000248333">
    <property type="component" value="Unassembled WGS sequence"/>
</dbReference>
<dbReference type="AlphaFoldDB" id="A0A318NTC6"/>
<evidence type="ECO:0000313" key="3">
    <source>
        <dbReference type="Proteomes" id="UP000248333"/>
    </source>
</evidence>
<gene>
    <name evidence="2" type="ORF">C7C45_04315</name>
</gene>
<dbReference type="InterPro" id="IPR013078">
    <property type="entry name" value="His_Pase_superF_clade-1"/>
</dbReference>